<dbReference type="AlphaFoldDB" id="A0A0K1Q9A1"/>
<sequence length="339" mass="35616">MSKIAVIGAGAWGTALAAHAARRDHEVHLWSREPEVVRDIEEHHENRGFLGGVTLPKTIRASTDPGEVLRGASVVLLVPPSAYLRAVATTMAPHVPKDAHVVIATKGIENDTLELMNEVVAEAMPSRDRNALAVLSGPSFAREVASGLPTDVVVASKNDTVASEVASALHTPMFRVYTSKDPVGVEVGGALKNVLAIASGACDGLGLGTNARAALITRGLSEMARFGVALGGDPLTFMGLGGVGDLILTSTGALSRNRSLGMKIAEGVDAKTYLASQRAVAEGYGTAKAAWQLAQKLGVDAPITEQVYHVLHEGRPLMEAMKLLMTRAQKQELWGLDAK</sequence>
<keyword evidence="3 13" id="KW-0521">NADP</keyword>
<dbReference type="STRING" id="1391654.AKJ09_09034"/>
<feature type="binding site" evidence="16">
    <location>
        <begin position="8"/>
        <end position="13"/>
    </location>
    <ligand>
        <name>NAD(+)</name>
        <dbReference type="ChEBI" id="CHEBI:57540"/>
    </ligand>
</feature>
<dbReference type="PANTHER" id="PTHR11728">
    <property type="entry name" value="GLYCEROL-3-PHOSPHATE DEHYDROGENASE"/>
    <property type="match status" value="1"/>
</dbReference>
<feature type="binding site" evidence="16">
    <location>
        <position position="141"/>
    </location>
    <ligand>
        <name>NAD(+)</name>
        <dbReference type="ChEBI" id="CHEBI:57540"/>
    </ligand>
</feature>
<dbReference type="PRINTS" id="PR00077">
    <property type="entry name" value="GPDHDRGNASE"/>
</dbReference>
<feature type="binding site" evidence="13">
    <location>
        <position position="282"/>
    </location>
    <ligand>
        <name>NADPH</name>
        <dbReference type="ChEBI" id="CHEBI:57783"/>
    </ligand>
</feature>
<evidence type="ECO:0000256" key="7">
    <source>
        <dbReference type="ARBA" id="ARBA00023209"/>
    </source>
</evidence>
<feature type="binding site" evidence="15">
    <location>
        <begin position="256"/>
        <end position="257"/>
    </location>
    <ligand>
        <name>substrate</name>
    </ligand>
</feature>
<comment type="pathway">
    <text evidence="13">Membrane lipid metabolism; glycerophospholipid metabolism.</text>
</comment>
<dbReference type="GO" id="GO:0046167">
    <property type="term" value="P:glycerol-3-phosphate biosynthetic process"/>
    <property type="evidence" value="ECO:0007669"/>
    <property type="project" value="UniProtKB-UniRule"/>
</dbReference>
<evidence type="ECO:0000256" key="5">
    <source>
        <dbReference type="ARBA" id="ARBA00023027"/>
    </source>
</evidence>
<name>A0A0K1Q9A1_9BACT</name>
<evidence type="ECO:0000256" key="11">
    <source>
        <dbReference type="ARBA" id="ARBA00069372"/>
    </source>
</evidence>
<feature type="active site" description="Proton acceptor" evidence="13 14">
    <location>
        <position position="192"/>
    </location>
</feature>
<feature type="binding site" evidence="13">
    <location>
        <position position="245"/>
    </location>
    <ligand>
        <name>sn-glycerol 3-phosphate</name>
        <dbReference type="ChEBI" id="CHEBI:57597"/>
    </ligand>
</feature>
<dbReference type="InterPro" id="IPR008927">
    <property type="entry name" value="6-PGluconate_DH-like_C_sf"/>
</dbReference>
<keyword evidence="2 13" id="KW-0444">Lipid biosynthesis</keyword>
<dbReference type="KEGG" id="llu:AKJ09_09034"/>
<evidence type="ECO:0000256" key="16">
    <source>
        <dbReference type="PIRSR" id="PIRSR000114-3"/>
    </source>
</evidence>
<dbReference type="Pfam" id="PF07479">
    <property type="entry name" value="NAD_Gly3P_dh_C"/>
    <property type="match status" value="1"/>
</dbReference>
<keyword evidence="13" id="KW-0963">Cytoplasm</keyword>
<evidence type="ECO:0000256" key="3">
    <source>
        <dbReference type="ARBA" id="ARBA00022857"/>
    </source>
</evidence>
<evidence type="ECO:0000256" key="6">
    <source>
        <dbReference type="ARBA" id="ARBA00023098"/>
    </source>
</evidence>
<feature type="binding site" evidence="13">
    <location>
        <position position="137"/>
    </location>
    <ligand>
        <name>sn-glycerol 3-phosphate</name>
        <dbReference type="ChEBI" id="CHEBI:57597"/>
    </ligand>
</feature>
<evidence type="ECO:0000256" key="1">
    <source>
        <dbReference type="ARBA" id="ARBA00011009"/>
    </source>
</evidence>
<dbReference type="InterPro" id="IPR013328">
    <property type="entry name" value="6PGD_dom2"/>
</dbReference>
<dbReference type="SUPFAM" id="SSF51735">
    <property type="entry name" value="NAD(P)-binding Rossmann-fold domains"/>
    <property type="match status" value="1"/>
</dbReference>
<dbReference type="RefSeq" id="WP_146653301.1">
    <property type="nucleotide sequence ID" value="NZ_CP012333.1"/>
</dbReference>
<evidence type="ECO:0000259" key="19">
    <source>
        <dbReference type="Pfam" id="PF07479"/>
    </source>
</evidence>
<feature type="binding site" evidence="13">
    <location>
        <position position="256"/>
    </location>
    <ligand>
        <name>sn-glycerol 3-phosphate</name>
        <dbReference type="ChEBI" id="CHEBI:57597"/>
    </ligand>
</feature>
<evidence type="ECO:0000256" key="4">
    <source>
        <dbReference type="ARBA" id="ARBA00023002"/>
    </source>
</evidence>
<dbReference type="PANTHER" id="PTHR11728:SF1">
    <property type="entry name" value="GLYCEROL-3-PHOSPHATE DEHYDROGENASE [NAD(+)] 2, CHLOROPLASTIC"/>
    <property type="match status" value="1"/>
</dbReference>
<feature type="binding site" evidence="13">
    <location>
        <position position="280"/>
    </location>
    <ligand>
        <name>NADPH</name>
        <dbReference type="ChEBI" id="CHEBI:57783"/>
    </ligand>
</feature>
<feature type="domain" description="Glycerol-3-phosphate dehydrogenase NAD-dependent N-terminal" evidence="18">
    <location>
        <begin position="3"/>
        <end position="161"/>
    </location>
</feature>
<comment type="catalytic activity">
    <reaction evidence="9">
        <text>sn-glycerol 3-phosphate + NADP(+) = dihydroxyacetone phosphate + NADPH + H(+)</text>
        <dbReference type="Rhea" id="RHEA:11096"/>
        <dbReference type="ChEBI" id="CHEBI:15378"/>
        <dbReference type="ChEBI" id="CHEBI:57597"/>
        <dbReference type="ChEBI" id="CHEBI:57642"/>
        <dbReference type="ChEBI" id="CHEBI:57783"/>
        <dbReference type="ChEBI" id="CHEBI:58349"/>
        <dbReference type="EC" id="1.1.1.94"/>
    </reaction>
    <physiologicalReaction direction="right-to-left" evidence="9">
        <dbReference type="Rhea" id="RHEA:11098"/>
    </physiologicalReaction>
</comment>
<feature type="binding site" evidence="16">
    <location>
        <position position="256"/>
    </location>
    <ligand>
        <name>NAD(+)</name>
        <dbReference type="ChEBI" id="CHEBI:57540"/>
    </ligand>
</feature>
<evidence type="ECO:0000256" key="9">
    <source>
        <dbReference type="ARBA" id="ARBA00052716"/>
    </source>
</evidence>
<dbReference type="FunFam" id="3.40.50.720:FF:000019">
    <property type="entry name" value="Glycerol-3-phosphate dehydrogenase [NAD(P)+]"/>
    <property type="match status" value="1"/>
</dbReference>
<keyword evidence="8 13" id="KW-1208">Phospholipid metabolism</keyword>
<feature type="binding site" evidence="13">
    <location>
        <position position="139"/>
    </location>
    <ligand>
        <name>sn-glycerol 3-phosphate</name>
        <dbReference type="ChEBI" id="CHEBI:57597"/>
    </ligand>
</feature>
<feature type="binding site" evidence="15">
    <location>
        <position position="106"/>
    </location>
    <ligand>
        <name>substrate</name>
    </ligand>
</feature>
<dbReference type="GO" id="GO:0051287">
    <property type="term" value="F:NAD binding"/>
    <property type="evidence" value="ECO:0007669"/>
    <property type="project" value="InterPro"/>
</dbReference>
<reference evidence="20 21" key="1">
    <citation type="submission" date="2015-08" db="EMBL/GenBank/DDBJ databases">
        <authorList>
            <person name="Babu N.S."/>
            <person name="Beckwith C.J."/>
            <person name="Beseler K.G."/>
            <person name="Brison A."/>
            <person name="Carone J.V."/>
            <person name="Caskin T.P."/>
            <person name="Diamond M."/>
            <person name="Durham M.E."/>
            <person name="Foxe J.M."/>
            <person name="Go M."/>
            <person name="Henderson B.A."/>
            <person name="Jones I.B."/>
            <person name="McGettigan J.A."/>
            <person name="Micheletti S.J."/>
            <person name="Nasrallah M.E."/>
            <person name="Ortiz D."/>
            <person name="Piller C.R."/>
            <person name="Privatt S.R."/>
            <person name="Schneider S.L."/>
            <person name="Sharp S."/>
            <person name="Smith T.C."/>
            <person name="Stanton J.D."/>
            <person name="Ullery H.E."/>
            <person name="Wilson R.J."/>
            <person name="Serrano M.G."/>
            <person name="Buck G."/>
            <person name="Lee V."/>
            <person name="Wang Y."/>
            <person name="Carvalho R."/>
            <person name="Voegtly L."/>
            <person name="Shi R."/>
            <person name="Duckworth R."/>
            <person name="Johnson A."/>
            <person name="Loviza R."/>
            <person name="Walstead R."/>
            <person name="Shah Z."/>
            <person name="Kiflezghi M."/>
            <person name="Wade K."/>
            <person name="Ball S.L."/>
            <person name="Bradley K.W."/>
            <person name="Asai D.J."/>
            <person name="Bowman C.A."/>
            <person name="Russell D.A."/>
            <person name="Pope W.H."/>
            <person name="Jacobs-Sera D."/>
            <person name="Hendrix R.W."/>
            <person name="Hatfull G.F."/>
        </authorList>
    </citation>
    <scope>NUCLEOTIDE SEQUENCE [LARGE SCALE GENOMIC DNA]</scope>
    <source>
        <strain evidence="20 21">DSM 27648</strain>
    </source>
</reference>
<dbReference type="SUPFAM" id="SSF48179">
    <property type="entry name" value="6-phosphogluconate dehydrogenase C-terminal domain-like"/>
    <property type="match status" value="1"/>
</dbReference>
<keyword evidence="6 13" id="KW-0443">Lipid metabolism</keyword>
<dbReference type="Gene3D" id="3.40.50.720">
    <property type="entry name" value="NAD(P)-binding Rossmann-like Domain"/>
    <property type="match status" value="1"/>
</dbReference>
<comment type="subcellular location">
    <subcellularLocation>
        <location evidence="13">Cytoplasm</location>
    </subcellularLocation>
</comment>
<feature type="binding site" evidence="13">
    <location>
        <position position="32"/>
    </location>
    <ligand>
        <name>NADPH</name>
        <dbReference type="ChEBI" id="CHEBI:57783"/>
    </ligand>
</feature>
<dbReference type="GO" id="GO:0008654">
    <property type="term" value="P:phospholipid biosynthetic process"/>
    <property type="evidence" value="ECO:0007669"/>
    <property type="project" value="UniProtKB-KW"/>
</dbReference>
<dbReference type="EC" id="1.1.1.94" evidence="10 13"/>
<dbReference type="GO" id="GO:0141152">
    <property type="term" value="F:glycerol-3-phosphate dehydrogenase (NAD+) activity"/>
    <property type="evidence" value="ECO:0007669"/>
    <property type="project" value="RHEA"/>
</dbReference>
<feature type="binding site" evidence="13">
    <location>
        <position position="257"/>
    </location>
    <ligand>
        <name>sn-glycerol 3-phosphate</name>
        <dbReference type="ChEBI" id="CHEBI:57597"/>
    </ligand>
</feature>
<keyword evidence="13" id="KW-0547">Nucleotide-binding</keyword>
<accession>A0A0K1Q9A1</accession>
<feature type="binding site" evidence="13">
    <location>
        <position position="255"/>
    </location>
    <ligand>
        <name>sn-glycerol 3-phosphate</name>
        <dbReference type="ChEBI" id="CHEBI:57597"/>
    </ligand>
</feature>
<dbReference type="InterPro" id="IPR036291">
    <property type="entry name" value="NAD(P)-bd_dom_sf"/>
</dbReference>
<evidence type="ECO:0000313" key="21">
    <source>
        <dbReference type="Proteomes" id="UP000064967"/>
    </source>
</evidence>
<evidence type="ECO:0000256" key="10">
    <source>
        <dbReference type="ARBA" id="ARBA00066687"/>
    </source>
</evidence>
<dbReference type="PATRIC" id="fig|1391654.3.peg.9157"/>
<proteinExistence type="inferred from homology"/>
<feature type="binding site" evidence="13">
    <location>
        <position position="141"/>
    </location>
    <ligand>
        <name>NADPH</name>
        <dbReference type="ChEBI" id="CHEBI:57783"/>
    </ligand>
</feature>
<dbReference type="GO" id="GO:0005829">
    <property type="term" value="C:cytosol"/>
    <property type="evidence" value="ECO:0007669"/>
    <property type="project" value="TreeGrafter"/>
</dbReference>
<dbReference type="GO" id="GO:0046168">
    <property type="term" value="P:glycerol-3-phosphate catabolic process"/>
    <property type="evidence" value="ECO:0007669"/>
    <property type="project" value="InterPro"/>
</dbReference>
<feature type="binding site" evidence="13">
    <location>
        <position position="106"/>
    </location>
    <ligand>
        <name>NADPH</name>
        <dbReference type="ChEBI" id="CHEBI:57783"/>
    </ligand>
</feature>
<evidence type="ECO:0000256" key="13">
    <source>
        <dbReference type="HAMAP-Rule" id="MF_00394"/>
    </source>
</evidence>
<dbReference type="FunFam" id="1.10.1040.10:FF:000001">
    <property type="entry name" value="Glycerol-3-phosphate dehydrogenase [NAD(P)+]"/>
    <property type="match status" value="1"/>
</dbReference>
<keyword evidence="21" id="KW-1185">Reference proteome</keyword>
<evidence type="ECO:0000256" key="12">
    <source>
        <dbReference type="ARBA" id="ARBA00080511"/>
    </source>
</evidence>
<dbReference type="Gene3D" id="1.10.1040.10">
    <property type="entry name" value="N-(1-d-carboxylethyl)-l-norvaline Dehydrogenase, domain 2"/>
    <property type="match status" value="1"/>
</dbReference>
<dbReference type="InterPro" id="IPR006109">
    <property type="entry name" value="G3P_DH_NAD-dep_C"/>
</dbReference>
<evidence type="ECO:0000256" key="2">
    <source>
        <dbReference type="ARBA" id="ARBA00022516"/>
    </source>
</evidence>
<keyword evidence="4 13" id="KW-0560">Oxidoreductase</keyword>
<evidence type="ECO:0000256" key="17">
    <source>
        <dbReference type="RuleBase" id="RU000437"/>
    </source>
</evidence>
<dbReference type="InterPro" id="IPR006168">
    <property type="entry name" value="G3P_DH_NAD-dep"/>
</dbReference>
<feature type="binding site" evidence="13">
    <location>
        <position position="256"/>
    </location>
    <ligand>
        <name>NADPH</name>
        <dbReference type="ChEBI" id="CHEBI:57783"/>
    </ligand>
</feature>
<evidence type="ECO:0000256" key="15">
    <source>
        <dbReference type="PIRSR" id="PIRSR000114-2"/>
    </source>
</evidence>
<dbReference type="NCBIfam" id="NF000942">
    <property type="entry name" value="PRK00094.1-4"/>
    <property type="match status" value="1"/>
</dbReference>
<evidence type="ECO:0000259" key="18">
    <source>
        <dbReference type="Pfam" id="PF01210"/>
    </source>
</evidence>
<comment type="function">
    <text evidence="13">Catalyzes the reduction of the glycolytic intermediate dihydroxyacetone phosphate (DHAP) to sn-glycerol 3-phosphate (G3P), the key precursor for phospholipid synthesis.</text>
</comment>
<feature type="binding site" evidence="13">
    <location>
        <position position="12"/>
    </location>
    <ligand>
        <name>NADPH</name>
        <dbReference type="ChEBI" id="CHEBI:57783"/>
    </ligand>
</feature>
<feature type="binding site" evidence="13">
    <location>
        <position position="192"/>
    </location>
    <ligand>
        <name>sn-glycerol 3-phosphate</name>
        <dbReference type="ChEBI" id="CHEBI:57597"/>
    </ligand>
</feature>
<dbReference type="NCBIfam" id="NF000940">
    <property type="entry name" value="PRK00094.1-2"/>
    <property type="match status" value="1"/>
</dbReference>
<evidence type="ECO:0000256" key="8">
    <source>
        <dbReference type="ARBA" id="ARBA00023264"/>
    </source>
</evidence>
<dbReference type="GO" id="GO:0141153">
    <property type="term" value="F:glycerol-3-phosphate dehydrogenase (NADP+) activity"/>
    <property type="evidence" value="ECO:0007669"/>
    <property type="project" value="RHEA"/>
</dbReference>
<dbReference type="GO" id="GO:0005975">
    <property type="term" value="P:carbohydrate metabolic process"/>
    <property type="evidence" value="ECO:0007669"/>
    <property type="project" value="InterPro"/>
</dbReference>
<keyword evidence="7 13" id="KW-0594">Phospholipid biosynthesis</keyword>
<evidence type="ECO:0000313" key="20">
    <source>
        <dbReference type="EMBL" id="AKV02371.1"/>
    </source>
</evidence>
<dbReference type="PIRSF" id="PIRSF000114">
    <property type="entry name" value="Glycerol-3-P_dh"/>
    <property type="match status" value="1"/>
</dbReference>
<gene>
    <name evidence="13" type="primary">gpsA</name>
    <name evidence="20" type="ORF">AKJ09_09034</name>
</gene>
<comment type="caution">
    <text evidence="13">Lacks conserved residue(s) required for the propagation of feature annotation.</text>
</comment>
<comment type="catalytic activity">
    <reaction evidence="13">
        <text>sn-glycerol 3-phosphate + NAD(+) = dihydroxyacetone phosphate + NADH + H(+)</text>
        <dbReference type="Rhea" id="RHEA:11092"/>
        <dbReference type="ChEBI" id="CHEBI:15378"/>
        <dbReference type="ChEBI" id="CHEBI:57540"/>
        <dbReference type="ChEBI" id="CHEBI:57597"/>
        <dbReference type="ChEBI" id="CHEBI:57642"/>
        <dbReference type="ChEBI" id="CHEBI:57945"/>
        <dbReference type="EC" id="1.1.1.94"/>
    </reaction>
</comment>
<keyword evidence="5 13" id="KW-0520">NAD</keyword>
<dbReference type="UniPathway" id="UPA00940"/>
<evidence type="ECO:0000256" key="14">
    <source>
        <dbReference type="PIRSR" id="PIRSR000114-1"/>
    </source>
</evidence>
<dbReference type="PROSITE" id="PS00957">
    <property type="entry name" value="NAD_G3PDH"/>
    <property type="match status" value="1"/>
</dbReference>
<dbReference type="OrthoDB" id="9812273at2"/>
<dbReference type="Proteomes" id="UP000064967">
    <property type="component" value="Chromosome"/>
</dbReference>
<organism evidence="20 21">
    <name type="scientific">Labilithrix luteola</name>
    <dbReference type="NCBI Taxonomy" id="1391654"/>
    <lineage>
        <taxon>Bacteria</taxon>
        <taxon>Pseudomonadati</taxon>
        <taxon>Myxococcota</taxon>
        <taxon>Polyangia</taxon>
        <taxon>Polyangiales</taxon>
        <taxon>Labilitrichaceae</taxon>
        <taxon>Labilithrix</taxon>
    </lineage>
</organism>
<dbReference type="HAMAP" id="MF_00394">
    <property type="entry name" value="NAD_Glyc3P_dehydrog"/>
    <property type="match status" value="1"/>
</dbReference>
<dbReference type="GO" id="GO:0006650">
    <property type="term" value="P:glycerophospholipid metabolic process"/>
    <property type="evidence" value="ECO:0007669"/>
    <property type="project" value="UniProtKB-UniRule"/>
</dbReference>
<dbReference type="InterPro" id="IPR011128">
    <property type="entry name" value="G3P_DH_NAD-dep_N"/>
</dbReference>
<feature type="domain" description="Glycerol-3-phosphate dehydrogenase NAD-dependent C-terminal" evidence="19">
    <location>
        <begin position="181"/>
        <end position="321"/>
    </location>
</feature>
<comment type="similarity">
    <text evidence="1 13 17">Belongs to the NAD-dependent glycerol-3-phosphate dehydrogenase family.</text>
</comment>
<dbReference type="EMBL" id="CP012333">
    <property type="protein sequence ID" value="AKV02371.1"/>
    <property type="molecule type" value="Genomic_DNA"/>
</dbReference>
<dbReference type="Pfam" id="PF01210">
    <property type="entry name" value="NAD_Gly3P_dh_N"/>
    <property type="match status" value="1"/>
</dbReference>
<protein>
    <recommendedName>
        <fullName evidence="11 13">Glycerol-3-phosphate dehydrogenase [NAD(P)+]</fullName>
        <ecNumber evidence="10 13">1.1.1.94</ecNumber>
    </recommendedName>
    <alternativeName>
        <fullName evidence="13">NAD(P)(+)-dependent glycerol-3-phosphate dehydrogenase</fullName>
    </alternativeName>
    <alternativeName>
        <fullName evidence="12 13">NAD(P)H-dependent dihydroxyacetone-phosphate reductase</fullName>
    </alternativeName>
</protein>
<feature type="binding site" evidence="13">
    <location>
        <position position="106"/>
    </location>
    <ligand>
        <name>sn-glycerol 3-phosphate</name>
        <dbReference type="ChEBI" id="CHEBI:57597"/>
    </ligand>
</feature>